<evidence type="ECO:0000313" key="5">
    <source>
        <dbReference type="Proteomes" id="UP001501303"/>
    </source>
</evidence>
<dbReference type="InterPro" id="IPR027417">
    <property type="entry name" value="P-loop_NTPase"/>
</dbReference>
<keyword evidence="2" id="KW-0472">Membrane</keyword>
<evidence type="ECO:0000256" key="2">
    <source>
        <dbReference type="SAM" id="Phobius"/>
    </source>
</evidence>
<dbReference type="Gene3D" id="3.40.50.300">
    <property type="entry name" value="P-loop containing nucleotide triphosphate hydrolases"/>
    <property type="match status" value="1"/>
</dbReference>
<keyword evidence="1" id="KW-0853">WD repeat</keyword>
<dbReference type="InterPro" id="IPR001680">
    <property type="entry name" value="WD40_rpt"/>
</dbReference>
<sequence length="896" mass="97508">MLLASDEKLDAEQLVAWVGLFVSLAALAVSVAQLLPALPPPTDAAQLADDLSVSVREQWEEEVTARHLRVPRVIPLSWSATRRPVAAPPEETYGDAVDARILRLALNGRLEGDFDQAARRLAQGYRSVPAGRLVILGEPGSGKSVLAAMLTLGLLAERGPGAPVPVLLTLSSWDPVSESLGDWIQRTLGTAYYGGRTEIPRLLLRSQRLLPILDGLDEMPEASRRSAVRAVNESCGEGTGVVLTCRSAEYQDVIEGGSPVLRRAPVVELVPVSAADAVAYLKDVSWPAAVEWEAVFEHLRENPESPTAVAMSTPLALTLARSVYSNCERDPAELLDFDSSHAVEDHLLDHIITAAYAPAPGSGGQRSTDDWHRSAKRAEAYMTYLATYLHRHRERDLVWWAMSRRLSSRFTGLALGVIGGLLSALITAGVVLFMGNEVDSDFTSIPYLCAILVTVVWYAVPGDSPGRLSFRRYGSLGRLGKGFVAGLKLTVILLVLTGALFTVDRVFANESVESDLSLFVAFSGGACGIGLAFSLGLAVHAWLDAPPENSKKATPSGTLHQDRASSLIASLVAGVVFGLAAVPLFVLGDAVGFIAYFIPAHSPFQAPAADLLAERLLEFYAGISAVDFVVIALFSAVGFVLLLLLTRAWPRFLLVRLSLAVRRKLPWGLIRFLADARDKQLLRQSAGAYQFRHIRLQERLASRALAKDRSPRGRNGRRAPKAAITAAVAALLLVGLLAGQGRSADMLIETGEAEYMGFGPQDNTLITVDDDGMVRRWDVNTGEEVMKGGMYFPFLSYSQSHVVVIAEGLLWLDEMGFETPTWRLIPWREPQVKRGEVFQVYGDVSDVEGISSNGCYQLSMRRSELFRIDRKEPEWSKSCRVNSEEQGVWWSISGDG</sequence>
<feature type="transmembrane region" description="Helical" evidence="2">
    <location>
        <begin position="410"/>
        <end position="433"/>
    </location>
</feature>
<name>A0ABP5AXL9_9ACTN</name>
<feature type="transmembrane region" description="Helical" evidence="2">
    <location>
        <begin position="619"/>
        <end position="646"/>
    </location>
</feature>
<keyword evidence="2" id="KW-1133">Transmembrane helix</keyword>
<comment type="caution">
    <text evidence="4">The sequence shown here is derived from an EMBL/GenBank/DDBJ whole genome shotgun (WGS) entry which is preliminary data.</text>
</comment>
<dbReference type="PROSITE" id="PS50082">
    <property type="entry name" value="WD_REPEATS_2"/>
    <property type="match status" value="1"/>
</dbReference>
<dbReference type="SUPFAM" id="SSF52540">
    <property type="entry name" value="P-loop containing nucleoside triphosphate hydrolases"/>
    <property type="match status" value="1"/>
</dbReference>
<dbReference type="Pfam" id="PF05729">
    <property type="entry name" value="NACHT"/>
    <property type="match status" value="1"/>
</dbReference>
<dbReference type="InterPro" id="IPR007111">
    <property type="entry name" value="NACHT_NTPase"/>
</dbReference>
<feature type="domain" description="NACHT" evidence="3">
    <location>
        <begin position="131"/>
        <end position="247"/>
    </location>
</feature>
<protein>
    <recommendedName>
        <fullName evidence="3">NACHT domain-containing protein</fullName>
    </recommendedName>
</protein>
<accession>A0ABP5AXL9</accession>
<proteinExistence type="predicted"/>
<dbReference type="Proteomes" id="UP001501303">
    <property type="component" value="Unassembled WGS sequence"/>
</dbReference>
<feature type="transmembrane region" description="Helical" evidence="2">
    <location>
        <begin position="521"/>
        <end position="545"/>
    </location>
</feature>
<feature type="transmembrane region" description="Helical" evidence="2">
    <location>
        <begin position="14"/>
        <end position="35"/>
    </location>
</feature>
<gene>
    <name evidence="4" type="ORF">GCM10009716_34000</name>
</gene>
<evidence type="ECO:0000259" key="3">
    <source>
        <dbReference type="PROSITE" id="PS50837"/>
    </source>
</evidence>
<organism evidence="4 5">
    <name type="scientific">Streptomyces sodiiphilus</name>
    <dbReference type="NCBI Taxonomy" id="226217"/>
    <lineage>
        <taxon>Bacteria</taxon>
        <taxon>Bacillati</taxon>
        <taxon>Actinomycetota</taxon>
        <taxon>Actinomycetes</taxon>
        <taxon>Kitasatosporales</taxon>
        <taxon>Streptomycetaceae</taxon>
        <taxon>Streptomyces</taxon>
    </lineage>
</organism>
<keyword evidence="2" id="KW-0812">Transmembrane</keyword>
<keyword evidence="5" id="KW-1185">Reference proteome</keyword>
<feature type="transmembrane region" description="Helical" evidence="2">
    <location>
        <begin position="445"/>
        <end position="461"/>
    </location>
</feature>
<evidence type="ECO:0000313" key="4">
    <source>
        <dbReference type="EMBL" id="GAA1922716.1"/>
    </source>
</evidence>
<dbReference type="PROSITE" id="PS50837">
    <property type="entry name" value="NACHT"/>
    <property type="match status" value="1"/>
</dbReference>
<feature type="transmembrane region" description="Helical" evidence="2">
    <location>
        <begin position="566"/>
        <end position="599"/>
    </location>
</feature>
<feature type="transmembrane region" description="Helical" evidence="2">
    <location>
        <begin position="722"/>
        <end position="739"/>
    </location>
</feature>
<feature type="transmembrane region" description="Helical" evidence="2">
    <location>
        <begin position="482"/>
        <end position="501"/>
    </location>
</feature>
<feature type="repeat" description="WD" evidence="1">
    <location>
        <begin position="758"/>
        <end position="787"/>
    </location>
</feature>
<dbReference type="EMBL" id="BAAAMJ010000032">
    <property type="protein sequence ID" value="GAA1922716.1"/>
    <property type="molecule type" value="Genomic_DNA"/>
</dbReference>
<evidence type="ECO:0000256" key="1">
    <source>
        <dbReference type="PROSITE-ProRule" id="PRU00221"/>
    </source>
</evidence>
<reference evidence="5" key="1">
    <citation type="journal article" date="2019" name="Int. J. Syst. Evol. Microbiol.">
        <title>The Global Catalogue of Microorganisms (GCM) 10K type strain sequencing project: providing services to taxonomists for standard genome sequencing and annotation.</title>
        <authorList>
            <consortium name="The Broad Institute Genomics Platform"/>
            <consortium name="The Broad Institute Genome Sequencing Center for Infectious Disease"/>
            <person name="Wu L."/>
            <person name="Ma J."/>
        </authorList>
    </citation>
    <scope>NUCLEOTIDE SEQUENCE [LARGE SCALE GENOMIC DNA]</scope>
    <source>
        <strain evidence="5">JCM 13581</strain>
    </source>
</reference>